<dbReference type="EMBL" id="ML977352">
    <property type="protein sequence ID" value="KAF2107788.1"/>
    <property type="molecule type" value="Genomic_DNA"/>
</dbReference>
<gene>
    <name evidence="2" type="ORF">BDV96DRAFT_588752</name>
</gene>
<sequence>MLLTNSIPVAVCFLLSALSYTTVAQAGQNALLTLVYQFAAPKWIENIAVRPNGNILSIASVGTGAVLNQINPRSGQMSEVYDFSSAGNSIQGITSLCPDLFVLNVLNCSLQTLGCTNGSTSTWLVAMGDVQAEDERISPSRPSDDTYVKKLVDWPEAGFLNGIAALNPHIALFADSFLGGIWSLDIRSRKKQLLFTDLSMQPLVAGATGLNGIRVRPRVLYFTNSALATFNSISIDPKTGQKTGNATVITRGLVGPDDFEVNEHTSGGGTAYLANGVANQLLAISLGNGTAELVADVPGPTSVRWAGQEHWRDGKAGRHIYISTVGGLQQYIDGNFTLGGAVYKANIDK</sequence>
<keyword evidence="3" id="KW-1185">Reference proteome</keyword>
<accession>A0A6A5YNM3</accession>
<keyword evidence="1" id="KW-0732">Signal</keyword>
<dbReference type="OrthoDB" id="9977941at2759"/>
<dbReference type="Proteomes" id="UP000799770">
    <property type="component" value="Unassembled WGS sequence"/>
</dbReference>
<dbReference type="PANTHER" id="PTHR42060">
    <property type="entry name" value="NHL REPEAT-CONTAINING PROTEIN-RELATED"/>
    <property type="match status" value="1"/>
</dbReference>
<feature type="signal peptide" evidence="1">
    <location>
        <begin position="1"/>
        <end position="26"/>
    </location>
</feature>
<dbReference type="AlphaFoldDB" id="A0A6A5YNM3"/>
<dbReference type="PANTHER" id="PTHR42060:SF1">
    <property type="entry name" value="NHL REPEAT-CONTAINING PROTEIN"/>
    <property type="match status" value="1"/>
</dbReference>
<dbReference type="InterPro" id="IPR011042">
    <property type="entry name" value="6-blade_b-propeller_TolB-like"/>
</dbReference>
<evidence type="ECO:0008006" key="4">
    <source>
        <dbReference type="Google" id="ProtNLM"/>
    </source>
</evidence>
<dbReference type="SUPFAM" id="SSF63829">
    <property type="entry name" value="Calcium-dependent phosphotriesterase"/>
    <property type="match status" value="1"/>
</dbReference>
<evidence type="ECO:0000313" key="3">
    <source>
        <dbReference type="Proteomes" id="UP000799770"/>
    </source>
</evidence>
<protein>
    <recommendedName>
        <fullName evidence="4">SMP-30/Gluconolactonase/LRE-like region domain-containing protein</fullName>
    </recommendedName>
</protein>
<dbReference type="InterPro" id="IPR052998">
    <property type="entry name" value="Hetero-Diels-Alderase-like"/>
</dbReference>
<name>A0A6A5YNM3_9PLEO</name>
<evidence type="ECO:0000256" key="1">
    <source>
        <dbReference type="SAM" id="SignalP"/>
    </source>
</evidence>
<proteinExistence type="predicted"/>
<reference evidence="2" key="1">
    <citation type="journal article" date="2020" name="Stud. Mycol.">
        <title>101 Dothideomycetes genomes: a test case for predicting lifestyles and emergence of pathogens.</title>
        <authorList>
            <person name="Haridas S."/>
            <person name="Albert R."/>
            <person name="Binder M."/>
            <person name="Bloem J."/>
            <person name="Labutti K."/>
            <person name="Salamov A."/>
            <person name="Andreopoulos B."/>
            <person name="Baker S."/>
            <person name="Barry K."/>
            <person name="Bills G."/>
            <person name="Bluhm B."/>
            <person name="Cannon C."/>
            <person name="Castanera R."/>
            <person name="Culley D."/>
            <person name="Daum C."/>
            <person name="Ezra D."/>
            <person name="Gonzalez J."/>
            <person name="Henrissat B."/>
            <person name="Kuo A."/>
            <person name="Liang C."/>
            <person name="Lipzen A."/>
            <person name="Lutzoni F."/>
            <person name="Magnuson J."/>
            <person name="Mondo S."/>
            <person name="Nolan M."/>
            <person name="Ohm R."/>
            <person name="Pangilinan J."/>
            <person name="Park H.-J."/>
            <person name="Ramirez L."/>
            <person name="Alfaro M."/>
            <person name="Sun H."/>
            <person name="Tritt A."/>
            <person name="Yoshinaga Y."/>
            <person name="Zwiers L.-H."/>
            <person name="Turgeon B."/>
            <person name="Goodwin S."/>
            <person name="Spatafora J."/>
            <person name="Crous P."/>
            <person name="Grigoriev I."/>
        </authorList>
    </citation>
    <scope>NUCLEOTIDE SEQUENCE</scope>
    <source>
        <strain evidence="2">CBS 627.86</strain>
    </source>
</reference>
<feature type="chain" id="PRO_5025385605" description="SMP-30/Gluconolactonase/LRE-like region domain-containing protein" evidence="1">
    <location>
        <begin position="27"/>
        <end position="349"/>
    </location>
</feature>
<organism evidence="2 3">
    <name type="scientific">Lophiotrema nucula</name>
    <dbReference type="NCBI Taxonomy" id="690887"/>
    <lineage>
        <taxon>Eukaryota</taxon>
        <taxon>Fungi</taxon>
        <taxon>Dikarya</taxon>
        <taxon>Ascomycota</taxon>
        <taxon>Pezizomycotina</taxon>
        <taxon>Dothideomycetes</taxon>
        <taxon>Pleosporomycetidae</taxon>
        <taxon>Pleosporales</taxon>
        <taxon>Lophiotremataceae</taxon>
        <taxon>Lophiotrema</taxon>
    </lineage>
</organism>
<evidence type="ECO:0000313" key="2">
    <source>
        <dbReference type="EMBL" id="KAF2107788.1"/>
    </source>
</evidence>
<dbReference type="Gene3D" id="2.120.10.30">
    <property type="entry name" value="TolB, C-terminal domain"/>
    <property type="match status" value="1"/>
</dbReference>